<accession>A0A7C9FZ22</accession>
<dbReference type="InterPro" id="IPR000182">
    <property type="entry name" value="GNAT_dom"/>
</dbReference>
<comment type="caution">
    <text evidence="2">The sequence shown here is derived from an EMBL/GenBank/DDBJ whole genome shotgun (WGS) entry which is preliminary data.</text>
</comment>
<gene>
    <name evidence="2" type="ORF">GBK04_09460</name>
</gene>
<keyword evidence="2" id="KW-0808">Transferase</keyword>
<dbReference type="PANTHER" id="PTHR43792">
    <property type="entry name" value="GNAT FAMILY, PUTATIVE (AFU_ORTHOLOGUE AFUA_3G00765)-RELATED-RELATED"/>
    <property type="match status" value="1"/>
</dbReference>
<dbReference type="Proteomes" id="UP000479293">
    <property type="component" value="Unassembled WGS sequence"/>
</dbReference>
<dbReference type="InterPro" id="IPR016181">
    <property type="entry name" value="Acyl_CoA_acyltransferase"/>
</dbReference>
<dbReference type="RefSeq" id="WP_152758961.1">
    <property type="nucleotide sequence ID" value="NZ_WHLY01000002.1"/>
</dbReference>
<evidence type="ECO:0000259" key="1">
    <source>
        <dbReference type="PROSITE" id="PS51186"/>
    </source>
</evidence>
<dbReference type="GO" id="GO:0016747">
    <property type="term" value="F:acyltransferase activity, transferring groups other than amino-acyl groups"/>
    <property type="evidence" value="ECO:0007669"/>
    <property type="project" value="InterPro"/>
</dbReference>
<dbReference type="Pfam" id="PF13302">
    <property type="entry name" value="Acetyltransf_3"/>
    <property type="match status" value="1"/>
</dbReference>
<dbReference type="EMBL" id="WHLY01000002">
    <property type="protein sequence ID" value="MPR33588.1"/>
    <property type="molecule type" value="Genomic_DNA"/>
</dbReference>
<protein>
    <submittedName>
        <fullName evidence="2">GNAT family N-acetyltransferase</fullName>
    </submittedName>
</protein>
<dbReference type="AlphaFoldDB" id="A0A7C9FZ22"/>
<dbReference type="PROSITE" id="PS51186">
    <property type="entry name" value="GNAT"/>
    <property type="match status" value="1"/>
</dbReference>
<dbReference type="SUPFAM" id="SSF55729">
    <property type="entry name" value="Acyl-CoA N-acyltransferases (Nat)"/>
    <property type="match status" value="1"/>
</dbReference>
<dbReference type="PANTHER" id="PTHR43792:SF13">
    <property type="entry name" value="ACETYLTRANSFERASE"/>
    <property type="match status" value="1"/>
</dbReference>
<evidence type="ECO:0000313" key="3">
    <source>
        <dbReference type="Proteomes" id="UP000479293"/>
    </source>
</evidence>
<proteinExistence type="predicted"/>
<dbReference type="Gene3D" id="3.40.630.30">
    <property type="match status" value="1"/>
</dbReference>
<keyword evidence="3" id="KW-1185">Reference proteome</keyword>
<organism evidence="2 3">
    <name type="scientific">Salmonirosea aquatica</name>
    <dbReference type="NCBI Taxonomy" id="2654236"/>
    <lineage>
        <taxon>Bacteria</taxon>
        <taxon>Pseudomonadati</taxon>
        <taxon>Bacteroidota</taxon>
        <taxon>Cytophagia</taxon>
        <taxon>Cytophagales</taxon>
        <taxon>Spirosomataceae</taxon>
        <taxon>Salmonirosea</taxon>
    </lineage>
</organism>
<reference evidence="2 3" key="1">
    <citation type="submission" date="2019-10" db="EMBL/GenBank/DDBJ databases">
        <title>Draft Genome Sequence of Cytophagaceae sp. SJW1-29.</title>
        <authorList>
            <person name="Choi A."/>
        </authorList>
    </citation>
    <scope>NUCLEOTIDE SEQUENCE [LARGE SCALE GENOMIC DNA]</scope>
    <source>
        <strain evidence="2 3">SJW1-29</strain>
    </source>
</reference>
<feature type="domain" description="N-acetyltransferase" evidence="1">
    <location>
        <begin position="25"/>
        <end position="167"/>
    </location>
</feature>
<name>A0A7C9FZ22_9BACT</name>
<dbReference type="InterPro" id="IPR051531">
    <property type="entry name" value="N-acetyltransferase"/>
</dbReference>
<sequence>MIDTPRLRLFPCDDTLFDAMRMGDNVLSQALGANVPRKWTAFRDSFAPAGLRWKAHPPLRDWWVHLIVYRPDNLLIGSCGYKGEPDAEGKVEIGYEIRPSHRNLGLATEAARGLIDNAFTHADVRKVIAHTLPEESHSSQLLQTVGFVRTADFQDPDDGLVWRWELEHDAYLKRFIQPS</sequence>
<evidence type="ECO:0000313" key="2">
    <source>
        <dbReference type="EMBL" id="MPR33588.1"/>
    </source>
</evidence>